<evidence type="ECO:0000259" key="6">
    <source>
        <dbReference type="Pfam" id="PF08281"/>
    </source>
</evidence>
<sequence>MLLGRMTAGDADAFSQLFNRYWDKVYSTALVFTKSSELAEDTAQEVFMRLWQNRGKAGEIDNLDAFLFIATRNLIYNRLNRMKLEEAYSHYLQYQVTTLHTGPETFAEERELQAIIEAGIQQLPPQQQKAFRLSREKGLSHEEIGRQLGISKASVKDYIVKAIAFLRRYLQEHAAILGSLYLIFSQKK</sequence>
<evidence type="ECO:0000256" key="2">
    <source>
        <dbReference type="ARBA" id="ARBA00023015"/>
    </source>
</evidence>
<proteinExistence type="inferred from homology"/>
<dbReference type="PANTHER" id="PTHR43133:SF46">
    <property type="entry name" value="RNA POLYMERASE SIGMA-70 FACTOR ECF SUBFAMILY"/>
    <property type="match status" value="1"/>
</dbReference>
<dbReference type="RefSeq" id="WP_211972618.1">
    <property type="nucleotide sequence ID" value="NZ_CBFHAM010000006.1"/>
</dbReference>
<dbReference type="SUPFAM" id="SSF88946">
    <property type="entry name" value="Sigma2 domain of RNA polymerase sigma factors"/>
    <property type="match status" value="1"/>
</dbReference>
<dbReference type="Proteomes" id="UP000676386">
    <property type="component" value="Unassembled WGS sequence"/>
</dbReference>
<dbReference type="NCBIfam" id="TIGR02985">
    <property type="entry name" value="Sig70_bacteroi1"/>
    <property type="match status" value="1"/>
</dbReference>
<dbReference type="Gene3D" id="1.10.10.10">
    <property type="entry name" value="Winged helix-like DNA-binding domain superfamily/Winged helix DNA-binding domain"/>
    <property type="match status" value="1"/>
</dbReference>
<evidence type="ECO:0000256" key="1">
    <source>
        <dbReference type="ARBA" id="ARBA00010641"/>
    </source>
</evidence>
<dbReference type="InterPro" id="IPR013249">
    <property type="entry name" value="RNA_pol_sigma70_r4_t2"/>
</dbReference>
<dbReference type="InterPro" id="IPR036388">
    <property type="entry name" value="WH-like_DNA-bd_sf"/>
</dbReference>
<keyword evidence="4" id="KW-0804">Transcription</keyword>
<evidence type="ECO:0000256" key="3">
    <source>
        <dbReference type="ARBA" id="ARBA00023082"/>
    </source>
</evidence>
<evidence type="ECO:0000313" key="7">
    <source>
        <dbReference type="EMBL" id="MBS0027528.1"/>
    </source>
</evidence>
<feature type="domain" description="RNA polymerase sigma factor 70 region 4 type 2" evidence="6">
    <location>
        <begin position="116"/>
        <end position="165"/>
    </location>
</feature>
<reference evidence="7 8" key="1">
    <citation type="submission" date="2021-04" db="EMBL/GenBank/DDBJ databases">
        <title>Chitinophaga sp. nov., isolated from the rhizosphere soil.</title>
        <authorList>
            <person name="He S."/>
        </authorList>
    </citation>
    <scope>NUCLEOTIDE SEQUENCE [LARGE SCALE GENOMIC DNA]</scope>
    <source>
        <strain evidence="7 8">2R12</strain>
    </source>
</reference>
<evidence type="ECO:0000259" key="5">
    <source>
        <dbReference type="Pfam" id="PF04542"/>
    </source>
</evidence>
<dbReference type="InterPro" id="IPR039425">
    <property type="entry name" value="RNA_pol_sigma-70-like"/>
</dbReference>
<dbReference type="InterPro" id="IPR014284">
    <property type="entry name" value="RNA_pol_sigma-70_dom"/>
</dbReference>
<dbReference type="InterPro" id="IPR013324">
    <property type="entry name" value="RNA_pol_sigma_r3/r4-like"/>
</dbReference>
<dbReference type="Pfam" id="PF08281">
    <property type="entry name" value="Sigma70_r4_2"/>
    <property type="match status" value="1"/>
</dbReference>
<dbReference type="CDD" id="cd06171">
    <property type="entry name" value="Sigma70_r4"/>
    <property type="match status" value="1"/>
</dbReference>
<protein>
    <submittedName>
        <fullName evidence="7">RNA polymerase sigma-70 factor</fullName>
    </submittedName>
</protein>
<evidence type="ECO:0000313" key="8">
    <source>
        <dbReference type="Proteomes" id="UP000676386"/>
    </source>
</evidence>
<organism evidence="7 8">
    <name type="scientific">Chitinophaga hostae</name>
    <dbReference type="NCBI Taxonomy" id="2831022"/>
    <lineage>
        <taxon>Bacteria</taxon>
        <taxon>Pseudomonadati</taxon>
        <taxon>Bacteroidota</taxon>
        <taxon>Chitinophagia</taxon>
        <taxon>Chitinophagales</taxon>
        <taxon>Chitinophagaceae</taxon>
        <taxon>Chitinophaga</taxon>
    </lineage>
</organism>
<accession>A0ABS5IX29</accession>
<keyword evidence="8" id="KW-1185">Reference proteome</keyword>
<comment type="caution">
    <text evidence="7">The sequence shown here is derived from an EMBL/GenBank/DDBJ whole genome shotgun (WGS) entry which is preliminary data.</text>
</comment>
<evidence type="ECO:0000256" key="4">
    <source>
        <dbReference type="ARBA" id="ARBA00023163"/>
    </source>
</evidence>
<dbReference type="InterPro" id="IPR014327">
    <property type="entry name" value="RNA_pol_sigma70_bacteroid"/>
</dbReference>
<dbReference type="InterPro" id="IPR013325">
    <property type="entry name" value="RNA_pol_sigma_r2"/>
</dbReference>
<name>A0ABS5IX29_9BACT</name>
<dbReference type="PANTHER" id="PTHR43133">
    <property type="entry name" value="RNA POLYMERASE ECF-TYPE SIGMA FACTO"/>
    <property type="match status" value="1"/>
</dbReference>
<keyword evidence="2" id="KW-0805">Transcription regulation</keyword>
<dbReference type="SUPFAM" id="SSF88659">
    <property type="entry name" value="Sigma3 and sigma4 domains of RNA polymerase sigma factors"/>
    <property type="match status" value="1"/>
</dbReference>
<dbReference type="NCBIfam" id="TIGR02937">
    <property type="entry name" value="sigma70-ECF"/>
    <property type="match status" value="1"/>
</dbReference>
<dbReference type="Gene3D" id="1.10.1740.10">
    <property type="match status" value="1"/>
</dbReference>
<dbReference type="InterPro" id="IPR007627">
    <property type="entry name" value="RNA_pol_sigma70_r2"/>
</dbReference>
<keyword evidence="3" id="KW-0731">Sigma factor</keyword>
<feature type="domain" description="RNA polymerase sigma-70 region 2" evidence="5">
    <location>
        <begin position="17"/>
        <end position="81"/>
    </location>
</feature>
<dbReference type="EMBL" id="JAGTXB010000003">
    <property type="protein sequence ID" value="MBS0027528.1"/>
    <property type="molecule type" value="Genomic_DNA"/>
</dbReference>
<gene>
    <name evidence="7" type="ORF">KE626_09440</name>
</gene>
<dbReference type="Pfam" id="PF04542">
    <property type="entry name" value="Sigma70_r2"/>
    <property type="match status" value="1"/>
</dbReference>
<comment type="similarity">
    <text evidence="1">Belongs to the sigma-70 factor family. ECF subfamily.</text>
</comment>